<dbReference type="CDD" id="cd17299">
    <property type="entry name" value="acetolactate_decarboxylase"/>
    <property type="match status" value="1"/>
</dbReference>
<keyword evidence="7 9" id="KW-0005">Acetoin biosynthesis</keyword>
<comment type="similarity">
    <text evidence="3 9">Belongs to the alpha-acetolactate decarboxylase family.</text>
</comment>
<dbReference type="Gene3D" id="3.30.1330.80">
    <property type="entry name" value="Hypothetical protein, similar to alpha- acetolactate decarboxylase, domain 2"/>
    <property type="match status" value="2"/>
</dbReference>
<dbReference type="GO" id="GO:0047605">
    <property type="term" value="F:acetolactate decarboxylase activity"/>
    <property type="evidence" value="ECO:0007669"/>
    <property type="project" value="UniProtKB-UniRule"/>
</dbReference>
<dbReference type="GO" id="GO:0045151">
    <property type="term" value="P:acetoin biosynthetic process"/>
    <property type="evidence" value="ECO:0007669"/>
    <property type="project" value="UniProtKB-UniRule"/>
</dbReference>
<sequence>MRVGRSFIVAIVTRSLAKNIRPITEHDANVLYQHGTLALLVPGLLEGTTTLGELLRHGDTGIGTGEGLDGELIILDGVAYKIGSSGVAEQVDDDFTMPFANVHRAAFQYQCERADIGLKELNDRIVEANGRANTFFSVIVRGTFSFMKTRAVIKQQAPYPKLVEVADRQAMFLRHDVRGTMLGYFSPVMFHGAAVAGFHEHFLSDDHTFGGHVLDGVLERGRIYSQVFDTLMQHLPVDDPGYRDHDFSHDSIAADITAAEGDHAGDGSGSDGGTSNDGSPSAEAD</sequence>
<keyword evidence="12" id="KW-1185">Reference proteome</keyword>
<dbReference type="NCBIfam" id="TIGR01252">
    <property type="entry name" value="acetolac_decarb"/>
    <property type="match status" value="1"/>
</dbReference>
<dbReference type="Proteomes" id="UP000326336">
    <property type="component" value="Unassembled WGS sequence"/>
</dbReference>
<name>A0A5N5RLL1_9BIFI</name>
<evidence type="ECO:0000256" key="3">
    <source>
        <dbReference type="ARBA" id="ARBA00007106"/>
    </source>
</evidence>
<dbReference type="PANTHER" id="PTHR35524:SF1">
    <property type="entry name" value="ALPHA-ACETOLACTATE DECARBOXYLASE"/>
    <property type="match status" value="1"/>
</dbReference>
<gene>
    <name evidence="11" type="primary">budA</name>
    <name evidence="11" type="ORF">EHS19_02510</name>
</gene>
<evidence type="ECO:0000256" key="2">
    <source>
        <dbReference type="ARBA" id="ARBA00005170"/>
    </source>
</evidence>
<proteinExistence type="inferred from homology"/>
<dbReference type="Pfam" id="PF03306">
    <property type="entry name" value="AAL_decarboxy"/>
    <property type="match status" value="1"/>
</dbReference>
<evidence type="ECO:0000313" key="12">
    <source>
        <dbReference type="Proteomes" id="UP000326336"/>
    </source>
</evidence>
<organism evidence="11 12">
    <name type="scientific">Bifidobacterium jacchi</name>
    <dbReference type="NCBI Taxonomy" id="2490545"/>
    <lineage>
        <taxon>Bacteria</taxon>
        <taxon>Bacillati</taxon>
        <taxon>Actinomycetota</taxon>
        <taxon>Actinomycetes</taxon>
        <taxon>Bifidobacteriales</taxon>
        <taxon>Bifidobacteriaceae</taxon>
        <taxon>Bifidobacterium</taxon>
    </lineage>
</organism>
<dbReference type="InterPro" id="IPR005128">
    <property type="entry name" value="Acetolactate_a_deCO2ase"/>
</dbReference>
<keyword evidence="8 9" id="KW-0456">Lyase</keyword>
<evidence type="ECO:0000256" key="10">
    <source>
        <dbReference type="SAM" id="MobiDB-lite"/>
    </source>
</evidence>
<evidence type="ECO:0000256" key="8">
    <source>
        <dbReference type="ARBA" id="ARBA00023239"/>
    </source>
</evidence>
<accession>A0A5N5RLL1</accession>
<feature type="region of interest" description="Disordered" evidence="10">
    <location>
        <begin position="254"/>
        <end position="285"/>
    </location>
</feature>
<evidence type="ECO:0000256" key="5">
    <source>
        <dbReference type="ARBA" id="ARBA00020164"/>
    </source>
</evidence>
<comment type="catalytic activity">
    <reaction evidence="1 9">
        <text>(2S)-2-acetolactate + H(+) = (R)-acetoin + CO2</text>
        <dbReference type="Rhea" id="RHEA:21580"/>
        <dbReference type="ChEBI" id="CHEBI:15378"/>
        <dbReference type="ChEBI" id="CHEBI:15686"/>
        <dbReference type="ChEBI" id="CHEBI:16526"/>
        <dbReference type="ChEBI" id="CHEBI:58476"/>
        <dbReference type="EC" id="4.1.1.5"/>
    </reaction>
</comment>
<evidence type="ECO:0000256" key="4">
    <source>
        <dbReference type="ARBA" id="ARBA00013204"/>
    </source>
</evidence>
<evidence type="ECO:0000256" key="7">
    <source>
        <dbReference type="ARBA" id="ARBA00023061"/>
    </source>
</evidence>
<evidence type="ECO:0000256" key="9">
    <source>
        <dbReference type="PIRNR" id="PIRNR001332"/>
    </source>
</evidence>
<evidence type="ECO:0000256" key="1">
    <source>
        <dbReference type="ARBA" id="ARBA00001784"/>
    </source>
</evidence>
<dbReference type="EMBL" id="RQSP01000005">
    <property type="protein sequence ID" value="KAB5608013.1"/>
    <property type="molecule type" value="Genomic_DNA"/>
</dbReference>
<dbReference type="UniPathway" id="UPA00626">
    <property type="reaction ID" value="UER00678"/>
</dbReference>
<evidence type="ECO:0000313" key="11">
    <source>
        <dbReference type="EMBL" id="KAB5608013.1"/>
    </source>
</evidence>
<dbReference type="OrthoDB" id="8612680at2"/>
<comment type="caution">
    <text evidence="11">The sequence shown here is derived from an EMBL/GenBank/DDBJ whole genome shotgun (WGS) entry which is preliminary data.</text>
</comment>
<dbReference type="SUPFAM" id="SSF117856">
    <property type="entry name" value="AF0104/ALDC/Ptd012-like"/>
    <property type="match status" value="1"/>
</dbReference>
<protein>
    <recommendedName>
        <fullName evidence="5 9">Alpha-acetolactate decarboxylase</fullName>
        <ecNumber evidence="4 9">4.1.1.5</ecNumber>
    </recommendedName>
</protein>
<dbReference type="EC" id="4.1.1.5" evidence="4 9"/>
<evidence type="ECO:0000256" key="6">
    <source>
        <dbReference type="ARBA" id="ARBA00022793"/>
    </source>
</evidence>
<dbReference type="AlphaFoldDB" id="A0A5N5RLL1"/>
<dbReference type="PIRSF" id="PIRSF001332">
    <property type="entry name" value="Acetolac_decarb"/>
    <property type="match status" value="1"/>
</dbReference>
<dbReference type="PANTHER" id="PTHR35524">
    <property type="entry name" value="ALPHA-ACETOLACTATE DECARBOXYLASE"/>
    <property type="match status" value="1"/>
</dbReference>
<comment type="pathway">
    <text evidence="2 9">Polyol metabolism; (R,R)-butane-2,3-diol biosynthesis; (R,R)-butane-2,3-diol from pyruvate: step 2/3.</text>
</comment>
<keyword evidence="6 9" id="KW-0210">Decarboxylase</keyword>
<reference evidence="11 12" key="1">
    <citation type="journal article" date="2019" name="Int. J. Syst. Evol. Microbiol.">
        <title>Bifidobacterium jacchi sp. nov., isolated from the faeces of a baby common marmoset (Callithrix jacchus).</title>
        <authorList>
            <person name="Modesto M."/>
            <person name="Watanabe K."/>
            <person name="Arita M."/>
            <person name="Satti M."/>
            <person name="Oki K."/>
            <person name="Sciavilla P."/>
            <person name="Patavino C."/>
            <person name="Camma C."/>
            <person name="Michelini S."/>
            <person name="Sgorbati B."/>
            <person name="Mattarelli P."/>
        </authorList>
    </citation>
    <scope>NUCLEOTIDE SEQUENCE [LARGE SCALE GENOMIC DNA]</scope>
    <source>
        <strain evidence="11 12">MRM 9.3</strain>
    </source>
</reference>